<evidence type="ECO:0000313" key="1">
    <source>
        <dbReference type="EMBL" id="KAF6028945.1"/>
    </source>
</evidence>
<dbReference type="Proteomes" id="UP000593567">
    <property type="component" value="Unassembled WGS sequence"/>
</dbReference>
<gene>
    <name evidence="1" type="ORF">EB796_012753</name>
</gene>
<dbReference type="AlphaFoldDB" id="A0A7J7JSR2"/>
<protein>
    <submittedName>
        <fullName evidence="1">Uncharacterized protein</fullName>
    </submittedName>
</protein>
<organism evidence="1 2">
    <name type="scientific">Bugula neritina</name>
    <name type="common">Brown bryozoan</name>
    <name type="synonym">Sertularia neritina</name>
    <dbReference type="NCBI Taxonomy" id="10212"/>
    <lineage>
        <taxon>Eukaryota</taxon>
        <taxon>Metazoa</taxon>
        <taxon>Spiralia</taxon>
        <taxon>Lophotrochozoa</taxon>
        <taxon>Bryozoa</taxon>
        <taxon>Gymnolaemata</taxon>
        <taxon>Cheilostomatida</taxon>
        <taxon>Flustrina</taxon>
        <taxon>Buguloidea</taxon>
        <taxon>Bugulidae</taxon>
        <taxon>Bugula</taxon>
    </lineage>
</organism>
<name>A0A7J7JSR2_BUGNE</name>
<keyword evidence="2" id="KW-1185">Reference proteome</keyword>
<dbReference type="Pfam" id="PF14736">
    <property type="entry name" value="N_Asn_amidohyd"/>
    <property type="match status" value="1"/>
</dbReference>
<dbReference type="InterPro" id="IPR026750">
    <property type="entry name" value="NTAN1"/>
</dbReference>
<reference evidence="1" key="1">
    <citation type="submission" date="2020-06" db="EMBL/GenBank/DDBJ databases">
        <title>Draft genome of Bugula neritina, a colonial animal packing powerful symbionts and potential medicines.</title>
        <authorList>
            <person name="Rayko M."/>
        </authorList>
    </citation>
    <scope>NUCLEOTIDE SEQUENCE [LARGE SCALE GENOMIC DNA]</scope>
    <source>
        <strain evidence="1">Kwan_BN1</strain>
    </source>
</reference>
<dbReference type="EMBL" id="VXIV02001877">
    <property type="protein sequence ID" value="KAF6028945.1"/>
    <property type="molecule type" value="Genomic_DNA"/>
</dbReference>
<dbReference type="GO" id="GO:0008418">
    <property type="term" value="F:protein-N-terminal asparagine amidohydrolase activity"/>
    <property type="evidence" value="ECO:0007669"/>
    <property type="project" value="InterPro"/>
</dbReference>
<proteinExistence type="predicted"/>
<comment type="caution">
    <text evidence="1">The sequence shown here is derived from an EMBL/GenBank/DDBJ whole genome shotgun (WGS) entry which is preliminary data.</text>
</comment>
<evidence type="ECO:0000313" key="2">
    <source>
        <dbReference type="Proteomes" id="UP000593567"/>
    </source>
</evidence>
<sequence length="188" mass="21339">MFLDSAILMGRRDQIRKCLILTKESPTCWLLWMLAVEQLALLQQAISKAPQVITTKAMIIDEANTDIVYGVPYPRWRGAAVKFEPDTSNFTILRVKVTATGKGPIQPCKMARLFTDVGTIQNGYDNDSKLMIMRAFGVTYPVDETDIVQSDEWIRNNMSSSPPQEREDFEKATREGLAFLLKYEDPLN</sequence>
<accession>A0A7J7JSR2</accession>